<gene>
    <name evidence="2" type="ORF">SSQG_00988</name>
</gene>
<dbReference type="STRING" id="591159.SSQG_00988"/>
<feature type="region of interest" description="Disordered" evidence="1">
    <location>
        <begin position="14"/>
        <end position="50"/>
    </location>
</feature>
<sequence length="50" mass="5422">MKTRIAVPGFMITSTPDKVPLSPLEPADTHMPAPAELPGREPVELRRTGL</sequence>
<accession>D9XEZ1</accession>
<organism evidence="2 3">
    <name type="scientific">Streptomyces viridochromogenes (strain DSM 40736 / JCM 4977 / BCRC 1201 / Tue 494)</name>
    <dbReference type="NCBI Taxonomy" id="591159"/>
    <lineage>
        <taxon>Bacteria</taxon>
        <taxon>Bacillati</taxon>
        <taxon>Actinomycetota</taxon>
        <taxon>Actinomycetes</taxon>
        <taxon>Kitasatosporales</taxon>
        <taxon>Streptomycetaceae</taxon>
        <taxon>Streptomyces</taxon>
    </lineage>
</organism>
<reference evidence="3" key="1">
    <citation type="submission" date="2009-02" db="EMBL/GenBank/DDBJ databases">
        <title>Annotation of Streptomyces viridochromogenes strain DSM 40736.</title>
        <authorList>
            <consortium name="The Broad Institute Genome Sequencing Platform"/>
            <consortium name="Broad Institute Microbial Sequencing Center"/>
            <person name="Fischbach M."/>
            <person name="Godfrey P."/>
            <person name="Ward D."/>
            <person name="Young S."/>
            <person name="Zeng Q."/>
            <person name="Koehrsen M."/>
            <person name="Alvarado L."/>
            <person name="Berlin A.M."/>
            <person name="Bochicchio J."/>
            <person name="Borenstein D."/>
            <person name="Chapman S.B."/>
            <person name="Chen Z."/>
            <person name="Engels R."/>
            <person name="Freedman E."/>
            <person name="Gellesch M."/>
            <person name="Goldberg J."/>
            <person name="Griggs A."/>
            <person name="Gujja S."/>
            <person name="Heilman E.R."/>
            <person name="Heiman D.I."/>
            <person name="Hepburn T.A."/>
            <person name="Howarth C."/>
            <person name="Jen D."/>
            <person name="Larson L."/>
            <person name="Lewis B."/>
            <person name="Mehta T."/>
            <person name="Park D."/>
            <person name="Pearson M."/>
            <person name="Richards J."/>
            <person name="Roberts A."/>
            <person name="Saif S."/>
            <person name="Shea T.D."/>
            <person name="Shenoy N."/>
            <person name="Sisk P."/>
            <person name="Stolte C."/>
            <person name="Sykes S.N."/>
            <person name="Thomson T."/>
            <person name="Walk T."/>
            <person name="White J."/>
            <person name="Yandava C."/>
            <person name="Straight P."/>
            <person name="Clardy J."/>
            <person name="Hung D."/>
            <person name="Kolter R."/>
            <person name="Mekalanos J."/>
            <person name="Walker S."/>
            <person name="Walsh C.T."/>
            <person name="Wieland-Brown L.C."/>
            <person name="Haas B."/>
            <person name="Nusbaum C."/>
            <person name="Birren B."/>
        </authorList>
    </citation>
    <scope>NUCLEOTIDE SEQUENCE [LARGE SCALE GENOMIC DNA]</scope>
    <source>
        <strain evidence="3">DSM 40736 / JCM 4977 / BCRC 1201 / Tue 494</strain>
    </source>
</reference>
<dbReference type="Proteomes" id="UP000004184">
    <property type="component" value="Unassembled WGS sequence"/>
</dbReference>
<dbReference type="HOGENOM" id="CLU_3123446_0_0_11"/>
<feature type="compositionally biased region" description="Basic and acidic residues" evidence="1">
    <location>
        <begin position="38"/>
        <end position="50"/>
    </location>
</feature>
<name>D9XEZ1_STRVT</name>
<proteinExistence type="predicted"/>
<dbReference type="EMBL" id="GG657757">
    <property type="protein sequence ID" value="EFL30470.1"/>
    <property type="molecule type" value="Genomic_DNA"/>
</dbReference>
<protein>
    <submittedName>
        <fullName evidence="2">Predicted protein</fullName>
    </submittedName>
</protein>
<evidence type="ECO:0000313" key="2">
    <source>
        <dbReference type="EMBL" id="EFL30470.1"/>
    </source>
</evidence>
<evidence type="ECO:0000256" key="1">
    <source>
        <dbReference type="SAM" id="MobiDB-lite"/>
    </source>
</evidence>
<dbReference type="AlphaFoldDB" id="D9XEZ1"/>
<evidence type="ECO:0000313" key="3">
    <source>
        <dbReference type="Proteomes" id="UP000004184"/>
    </source>
</evidence>
<keyword evidence="3" id="KW-1185">Reference proteome</keyword>